<dbReference type="Gene3D" id="3.40.1410.10">
    <property type="entry name" value="Chorismate lyase-like"/>
    <property type="match status" value="1"/>
</dbReference>
<dbReference type="Proteomes" id="UP000245539">
    <property type="component" value="Unassembled WGS sequence"/>
</dbReference>
<comment type="caution">
    <text evidence="1">The sequence shown here is derived from an EMBL/GenBank/DDBJ whole genome shotgun (WGS) entry which is preliminary data.</text>
</comment>
<accession>A0A317CBK5</accession>
<protein>
    <submittedName>
        <fullName evidence="1">DUF98 domain-containing protein</fullName>
    </submittedName>
</protein>
<gene>
    <name evidence="1" type="ORF">DKW60_13560</name>
</gene>
<dbReference type="OrthoDB" id="6297849at2"/>
<proteinExistence type="predicted"/>
<evidence type="ECO:0000313" key="2">
    <source>
        <dbReference type="Proteomes" id="UP000245539"/>
    </source>
</evidence>
<reference evidence="1 2" key="1">
    <citation type="submission" date="2018-05" db="EMBL/GenBank/DDBJ databases">
        <title>Leucothrix arctica sp. nov., isolated from Arctic seawater.</title>
        <authorList>
            <person name="Choi A."/>
            <person name="Baek K."/>
        </authorList>
    </citation>
    <scope>NUCLEOTIDE SEQUENCE [LARGE SCALE GENOMIC DNA]</scope>
    <source>
        <strain evidence="1 2">JCM 18388</strain>
    </source>
</reference>
<dbReference type="InterPro" id="IPR002800">
    <property type="entry name" value="Rv2949c-like"/>
</dbReference>
<dbReference type="EMBL" id="QGKM01000039">
    <property type="protein sequence ID" value="PWQ96075.1"/>
    <property type="molecule type" value="Genomic_DNA"/>
</dbReference>
<sequence length="218" mass="25160">MPIRDIICTEDILCPHSHEVAPHTMTAVNQLSTNQTASDESISPDRSFLNDLNRFQRILMVTDGTVTELLEQYAAETIKVRKLFEKVETSFDELITHHQQYLDPSSLPVLKRAILLQGQTTKTNWLYAESSILLDNLHPGFRADLLASREPIGRLWEKYRYETFKTILNYQKRPAGELAGYFELPEDSTMIARTYRVYSGNKPIMIITEMFPDSLFQQ</sequence>
<dbReference type="SUPFAM" id="SSF64288">
    <property type="entry name" value="Chorismate lyase-like"/>
    <property type="match status" value="1"/>
</dbReference>
<evidence type="ECO:0000313" key="1">
    <source>
        <dbReference type="EMBL" id="PWQ96075.1"/>
    </source>
</evidence>
<organism evidence="1 2">
    <name type="scientific">Leucothrix pacifica</name>
    <dbReference type="NCBI Taxonomy" id="1247513"/>
    <lineage>
        <taxon>Bacteria</taxon>
        <taxon>Pseudomonadati</taxon>
        <taxon>Pseudomonadota</taxon>
        <taxon>Gammaproteobacteria</taxon>
        <taxon>Thiotrichales</taxon>
        <taxon>Thiotrichaceae</taxon>
        <taxon>Leucothrix</taxon>
    </lineage>
</organism>
<dbReference type="InterPro" id="IPR028978">
    <property type="entry name" value="Chorismate_lyase_/UTRA_dom_sf"/>
</dbReference>
<dbReference type="Pfam" id="PF01947">
    <property type="entry name" value="Rv2949c-like"/>
    <property type="match status" value="1"/>
</dbReference>
<keyword evidence="2" id="KW-1185">Reference proteome</keyword>
<name>A0A317CBK5_9GAMM</name>
<dbReference type="AlphaFoldDB" id="A0A317CBK5"/>